<name>A0A9W8B132_9FUNG</name>
<keyword evidence="1" id="KW-0812">Transmembrane</keyword>
<reference evidence="2" key="1">
    <citation type="submission" date="2022-07" db="EMBL/GenBank/DDBJ databases">
        <title>Phylogenomic reconstructions and comparative analyses of Kickxellomycotina fungi.</title>
        <authorList>
            <person name="Reynolds N.K."/>
            <person name="Stajich J.E."/>
            <person name="Barry K."/>
            <person name="Grigoriev I.V."/>
            <person name="Crous P."/>
            <person name="Smith M.E."/>
        </authorList>
    </citation>
    <scope>NUCLEOTIDE SEQUENCE</scope>
    <source>
        <strain evidence="2">RSA 567</strain>
    </source>
</reference>
<accession>A0A9W8B132</accession>
<comment type="caution">
    <text evidence="2">The sequence shown here is derived from an EMBL/GenBank/DDBJ whole genome shotgun (WGS) entry which is preliminary data.</text>
</comment>
<evidence type="ECO:0000256" key="1">
    <source>
        <dbReference type="SAM" id="Phobius"/>
    </source>
</evidence>
<keyword evidence="1" id="KW-1133">Transmembrane helix</keyword>
<protein>
    <submittedName>
        <fullName evidence="2">Uncharacterized protein</fullName>
    </submittedName>
</protein>
<keyword evidence="3" id="KW-1185">Reference proteome</keyword>
<evidence type="ECO:0000313" key="3">
    <source>
        <dbReference type="Proteomes" id="UP001151582"/>
    </source>
</evidence>
<dbReference type="Proteomes" id="UP001151582">
    <property type="component" value="Unassembled WGS sequence"/>
</dbReference>
<keyword evidence="1" id="KW-0472">Membrane</keyword>
<evidence type="ECO:0000313" key="2">
    <source>
        <dbReference type="EMBL" id="KAJ1979346.1"/>
    </source>
</evidence>
<feature type="transmembrane region" description="Helical" evidence="1">
    <location>
        <begin position="63"/>
        <end position="81"/>
    </location>
</feature>
<gene>
    <name evidence="2" type="ORF">H4R34_002868</name>
</gene>
<feature type="transmembrane region" description="Helical" evidence="1">
    <location>
        <begin position="7"/>
        <end position="28"/>
    </location>
</feature>
<sequence>GNDPERLQHYLVSHMLYFVMPSLIAAYITNGKWQEVETLIGNVMGIERVRTWMAPQHLHRIDYYGFAMFVAAYIAADSEALPGFLRMMSEKPGVDLQQVLDCKPSSDRNSAINEIFHAEFGITFHHPHENHCRGLRENFGHNLRCFRGKFSLLKTRNPEQQQ</sequence>
<feature type="non-terminal residue" evidence="2">
    <location>
        <position position="1"/>
    </location>
</feature>
<proteinExistence type="predicted"/>
<dbReference type="EMBL" id="JANBQB010000224">
    <property type="protein sequence ID" value="KAJ1979346.1"/>
    <property type="molecule type" value="Genomic_DNA"/>
</dbReference>
<organism evidence="2 3">
    <name type="scientific">Dimargaris verticillata</name>
    <dbReference type="NCBI Taxonomy" id="2761393"/>
    <lineage>
        <taxon>Eukaryota</taxon>
        <taxon>Fungi</taxon>
        <taxon>Fungi incertae sedis</taxon>
        <taxon>Zoopagomycota</taxon>
        <taxon>Kickxellomycotina</taxon>
        <taxon>Dimargaritomycetes</taxon>
        <taxon>Dimargaritales</taxon>
        <taxon>Dimargaritaceae</taxon>
        <taxon>Dimargaris</taxon>
    </lineage>
</organism>
<dbReference type="AlphaFoldDB" id="A0A9W8B132"/>